<feature type="site" description="Critical for catalysis" evidence="10">
    <location>
        <position position="421"/>
    </location>
</feature>
<keyword evidence="5 9" id="KW-0521">NADP</keyword>
<feature type="binding site" evidence="13">
    <location>
        <position position="136"/>
    </location>
    <ligand>
        <name>NADP(+)</name>
        <dbReference type="ChEBI" id="CHEBI:58349"/>
    </ligand>
</feature>
<feature type="site" description="Critical for catalysis" evidence="10">
    <location>
        <position position="256"/>
    </location>
</feature>
<dbReference type="EMBL" id="OENF01000034">
    <property type="protein sequence ID" value="SOS74978.1"/>
    <property type="molecule type" value="Genomic_DNA"/>
</dbReference>
<dbReference type="NCBIfam" id="TIGR00178">
    <property type="entry name" value="monomer_idh"/>
    <property type="match status" value="1"/>
</dbReference>
<keyword evidence="4 12" id="KW-0460">Magnesium</keyword>
<keyword evidence="15" id="KW-1185">Reference proteome</keyword>
<dbReference type="RefSeq" id="WP_101917566.1">
    <property type="nucleotide sequence ID" value="NZ_JAJGWW010000006.1"/>
</dbReference>
<comment type="cofactor">
    <cofactor evidence="12">
        <name>Mg(2+)</name>
        <dbReference type="ChEBI" id="CHEBI:18420"/>
    </cofactor>
    <cofactor evidence="12">
        <name>Mn(2+)</name>
        <dbReference type="ChEBI" id="CHEBI:29035"/>
    </cofactor>
    <text evidence="12">Binds 1 Mg(2+) or Mn(2+) ion per subunit.</text>
</comment>
<keyword evidence="6 9" id="KW-0560">Oxidoreductase</keyword>
<feature type="binding site" evidence="13">
    <location>
        <position position="590"/>
    </location>
    <ligand>
        <name>NADP(+)</name>
        <dbReference type="ChEBI" id="CHEBI:58349"/>
    </ligand>
</feature>
<sequence>MSKIAKIMYTKTDEAPALATRSFLPIVKAFTKSSNIEIETKDISLSARILANFSDFLTPAQQVEDALAFLGDLAKKPEANIIKLPNISASVPQLKEAIKELQTLGYALPNFPEEATTEEEKTILARYNKIKGSAVNPVLREGNSDRRAPKAVKNYARKNPHSMGAWSSDSKTHVATMDAGDFAHTEKSVTVKDATDVKIVHTSNNGTITVLKEKTALLAGEIIDGSLMSKKALIAFLSEQINDTKNKKLLLSLHMKATMMKVSDPIIFGHAVRVFFKDLFEKYNETFKEIGVDVNNGFGNLLSNLEEVSAEKKAAILADIQTIYDANPDLAMVNSDKGITNLHVPSDVIIDASMPAMIRTSGQMWNKQGKLQDTKAVIPDSSYAGLYQETIDFCKKNGAFDPTTMGTVPNVGLMAQKAEEYGSHDKTFEISENGKVTVIDSNGTVLISHEVEKGDIWRMCQTKDAPVQDWVKLAVTRARASQTPAIFWLGKERAHDTEIIKKVEKYLQNHDTEGLDIQILSQIEATKYTLERVKEGKDTISVTGNVLRDYLTDLFPILELGTSAKMLSIVPLMNGGGLFETGAGGSAPKHVQQLVEENHLRWDSLGEFLALAVSLEHLGTSTNNPKANVLAETLDDATDKLLDTKKGPSRKTGELDNRGSHFYLAMYWAEALANQNKETTLKTQFTPIAEKLAKNEAVIVNELNKVQGKAVNIGGYYKPNDILTDNVMKPSETLNTILQSI</sequence>
<evidence type="ECO:0000313" key="14">
    <source>
        <dbReference type="EMBL" id="SOS74978.1"/>
    </source>
</evidence>
<evidence type="ECO:0000256" key="8">
    <source>
        <dbReference type="ARBA" id="ARBA00046318"/>
    </source>
</evidence>
<comment type="similarity">
    <text evidence="8 9">Belongs to the monomeric-type IDH family.</text>
</comment>
<evidence type="ECO:0000313" key="15">
    <source>
        <dbReference type="Proteomes" id="UP000234211"/>
    </source>
</evidence>
<keyword evidence="1 9" id="KW-0329">Glyoxylate bypass</keyword>
<keyword evidence="3 12" id="KW-0479">Metal-binding</keyword>
<comment type="catalytic activity">
    <reaction evidence="7 9">
        <text>D-threo-isocitrate + NADP(+) = 2-oxoglutarate + CO2 + NADPH</text>
        <dbReference type="Rhea" id="RHEA:19629"/>
        <dbReference type="ChEBI" id="CHEBI:15562"/>
        <dbReference type="ChEBI" id="CHEBI:16526"/>
        <dbReference type="ChEBI" id="CHEBI:16810"/>
        <dbReference type="ChEBI" id="CHEBI:57783"/>
        <dbReference type="ChEBI" id="CHEBI:58349"/>
        <dbReference type="EC" id="1.1.1.42"/>
    </reaction>
</comment>
<evidence type="ECO:0000256" key="13">
    <source>
        <dbReference type="PIRSR" id="PIRSR009407-4"/>
    </source>
</evidence>
<dbReference type="InterPro" id="IPR004436">
    <property type="entry name" value="Isocitrate_DH_NADP_mono"/>
</dbReference>
<protein>
    <recommendedName>
        <fullName evidence="9">Isocitrate dehydrogenase [NADP]</fullName>
        <ecNumber evidence="9">1.1.1.42</ecNumber>
    </recommendedName>
    <alternativeName>
        <fullName evidence="9">Oxalosuccinate decarboxylase</fullName>
    </alternativeName>
</protein>
<dbReference type="Proteomes" id="UP000234211">
    <property type="component" value="Unassembled WGS sequence"/>
</dbReference>
<proteinExistence type="inferred from homology"/>
<evidence type="ECO:0000256" key="11">
    <source>
        <dbReference type="PIRSR" id="PIRSR009407-2"/>
    </source>
</evidence>
<dbReference type="Gene3D" id="3.40.718.10">
    <property type="entry name" value="Isopropylmalate Dehydrogenase"/>
    <property type="match status" value="1"/>
</dbReference>
<dbReference type="EC" id="1.1.1.42" evidence="9"/>
<name>A0A2H1YHN0_9FLAO</name>
<dbReference type="SUPFAM" id="SSF53659">
    <property type="entry name" value="Isocitrate/Isopropylmalate dehydrogenase-like"/>
    <property type="match status" value="1"/>
</dbReference>
<gene>
    <name evidence="14" type="primary">icd</name>
    <name evidence="14" type="ORF">TNO020_40198</name>
</gene>
<organism evidence="14 15">
    <name type="scientific">Tenacibaculum piscium</name>
    <dbReference type="NCBI Taxonomy" id="1458515"/>
    <lineage>
        <taxon>Bacteria</taxon>
        <taxon>Pseudomonadati</taxon>
        <taxon>Bacteroidota</taxon>
        <taxon>Flavobacteriia</taxon>
        <taxon>Flavobacteriales</taxon>
        <taxon>Flavobacteriaceae</taxon>
        <taxon>Tenacibaculum</taxon>
    </lineage>
</organism>
<dbReference type="GO" id="GO:0046872">
    <property type="term" value="F:metal ion binding"/>
    <property type="evidence" value="ECO:0007669"/>
    <property type="project" value="UniProtKB-KW"/>
</dbReference>
<evidence type="ECO:0000256" key="2">
    <source>
        <dbReference type="ARBA" id="ARBA00022532"/>
    </source>
</evidence>
<dbReference type="PANTHER" id="PTHR36999:SF1">
    <property type="entry name" value="ISOCITRATE DEHYDROGENASE (NADP(+))"/>
    <property type="match status" value="1"/>
</dbReference>
<feature type="binding site" evidence="12">
    <location>
        <position position="553"/>
    </location>
    <ligand>
        <name>Mg(2+)</name>
        <dbReference type="ChEBI" id="CHEBI:18420"/>
    </ligand>
</feature>
<evidence type="ECO:0000256" key="6">
    <source>
        <dbReference type="ARBA" id="ARBA00023002"/>
    </source>
</evidence>
<evidence type="ECO:0000256" key="1">
    <source>
        <dbReference type="ARBA" id="ARBA00022435"/>
    </source>
</evidence>
<feature type="binding site" evidence="13">
    <location>
        <begin position="83"/>
        <end position="88"/>
    </location>
    <ligand>
        <name>NADP(+)</name>
        <dbReference type="ChEBI" id="CHEBI:58349"/>
    </ligand>
</feature>
<dbReference type="PIRSF" id="PIRSF009407">
    <property type="entry name" value="IDH_monmr"/>
    <property type="match status" value="1"/>
</dbReference>
<dbReference type="GO" id="GO:0006097">
    <property type="term" value="P:glyoxylate cycle"/>
    <property type="evidence" value="ECO:0007669"/>
    <property type="project" value="UniProtKB-KW"/>
</dbReference>
<feature type="binding site" evidence="11">
    <location>
        <begin position="133"/>
        <end position="140"/>
    </location>
    <ligand>
        <name>substrate</name>
    </ligand>
</feature>
<dbReference type="AlphaFoldDB" id="A0A2H1YHN0"/>
<dbReference type="OrthoDB" id="9807643at2"/>
<evidence type="ECO:0000256" key="9">
    <source>
        <dbReference type="PIRNR" id="PIRNR009407"/>
    </source>
</evidence>
<feature type="binding site" evidence="12">
    <location>
        <position position="549"/>
    </location>
    <ligand>
        <name>Mg(2+)</name>
        <dbReference type="ChEBI" id="CHEBI:18420"/>
    </ligand>
</feature>
<accession>A0A2H1YHN0</accession>
<feature type="binding site" evidence="13">
    <location>
        <begin position="601"/>
        <end position="603"/>
    </location>
    <ligand>
        <name>NADP(+)</name>
        <dbReference type="ChEBI" id="CHEBI:58349"/>
    </ligand>
</feature>
<dbReference type="GO" id="GO:0006099">
    <property type="term" value="P:tricarboxylic acid cycle"/>
    <property type="evidence" value="ECO:0007669"/>
    <property type="project" value="UniProtKB-KW"/>
</dbReference>
<feature type="binding site" evidence="11">
    <location>
        <position position="146"/>
    </location>
    <ligand>
        <name>D-threo-isocitrate</name>
        <dbReference type="ChEBI" id="CHEBI:15562"/>
    </ligand>
</feature>
<feature type="binding site" evidence="11">
    <location>
        <position position="548"/>
    </location>
    <ligand>
        <name>D-threo-isocitrate</name>
        <dbReference type="ChEBI" id="CHEBI:15562"/>
    </ligand>
</feature>
<evidence type="ECO:0000256" key="5">
    <source>
        <dbReference type="ARBA" id="ARBA00022857"/>
    </source>
</evidence>
<dbReference type="PANTHER" id="PTHR36999">
    <property type="entry name" value="ISOCITRATE DEHYDROGENASE [NADP]"/>
    <property type="match status" value="1"/>
</dbReference>
<reference evidence="15" key="1">
    <citation type="submission" date="2017-11" db="EMBL/GenBank/DDBJ databases">
        <authorList>
            <person name="Duchaud E."/>
        </authorList>
    </citation>
    <scope>NUCLEOTIDE SEQUENCE [LARGE SCALE GENOMIC DNA]</scope>
    <source>
        <strain evidence="15">Tenacibaculum sp. TNO020</strain>
    </source>
</reference>
<evidence type="ECO:0000256" key="7">
    <source>
        <dbReference type="ARBA" id="ARBA00023554"/>
    </source>
</evidence>
<dbReference type="GO" id="GO:0004450">
    <property type="term" value="F:isocitrate dehydrogenase (NADP+) activity"/>
    <property type="evidence" value="ECO:0007669"/>
    <property type="project" value="UniProtKB-EC"/>
</dbReference>
<keyword evidence="2 9" id="KW-0816">Tricarboxylic acid cycle</keyword>
<feature type="binding site" evidence="13">
    <location>
        <position position="650"/>
    </location>
    <ligand>
        <name>NADP(+)</name>
        <dbReference type="ChEBI" id="CHEBI:58349"/>
    </ligand>
</feature>
<dbReference type="Pfam" id="PF03971">
    <property type="entry name" value="IDH"/>
    <property type="match status" value="1"/>
</dbReference>
<evidence type="ECO:0000256" key="3">
    <source>
        <dbReference type="ARBA" id="ARBA00022723"/>
    </source>
</evidence>
<evidence type="ECO:0000256" key="12">
    <source>
        <dbReference type="PIRSR" id="PIRSR009407-3"/>
    </source>
</evidence>
<evidence type="ECO:0000256" key="10">
    <source>
        <dbReference type="PIRSR" id="PIRSR009407-1"/>
    </source>
</evidence>
<feature type="binding site" evidence="12">
    <location>
        <position position="351"/>
    </location>
    <ligand>
        <name>Mg(2+)</name>
        <dbReference type="ChEBI" id="CHEBI:18420"/>
    </ligand>
</feature>
<evidence type="ECO:0000256" key="4">
    <source>
        <dbReference type="ARBA" id="ARBA00022842"/>
    </source>
</evidence>
<feature type="binding site" evidence="13">
    <location>
        <begin position="585"/>
        <end position="586"/>
    </location>
    <ligand>
        <name>NADP(+)</name>
        <dbReference type="ChEBI" id="CHEBI:58349"/>
    </ligand>
</feature>